<evidence type="ECO:0000313" key="12">
    <source>
        <dbReference type="Proteomes" id="UP000503640"/>
    </source>
</evidence>
<feature type="transmembrane region" description="Helical" evidence="10">
    <location>
        <begin position="91"/>
        <end position="112"/>
    </location>
</feature>
<dbReference type="PANTHER" id="PTHR11795">
    <property type="entry name" value="BRANCHED-CHAIN AMINO ACID TRANSPORT SYSTEM PERMEASE PROTEIN LIVH"/>
    <property type="match status" value="1"/>
</dbReference>
<keyword evidence="12" id="KW-1185">Reference proteome</keyword>
<feature type="transmembrane region" description="Helical" evidence="10">
    <location>
        <begin position="187"/>
        <end position="209"/>
    </location>
</feature>
<dbReference type="CDD" id="cd06582">
    <property type="entry name" value="TM_PBP1_LivH_like"/>
    <property type="match status" value="1"/>
</dbReference>
<evidence type="ECO:0000256" key="4">
    <source>
        <dbReference type="ARBA" id="ARBA00022519"/>
    </source>
</evidence>
<comment type="similarity">
    <text evidence="9">Belongs to the binding-protein-dependent transport system permease family. LivHM subfamily.</text>
</comment>
<feature type="transmembrane region" description="Helical" evidence="10">
    <location>
        <begin position="12"/>
        <end position="31"/>
    </location>
</feature>
<sequence length="291" mass="30128">MQQVVNGLFLGSIYALFALGYTLVFGVLDILNLAHQAVFMLCAFTALALVGTLHLHTLLALPLAVGAAAVVGVVLERVAFRPLRGRADSNISGLISSLAAATILEAIALTAWGPGQFRFPFGAVPDRRLQLGGAVVSEVQAVIIGISVAMMLALTWLLRRSRLGREIRAVAESPLAARILGVDVDRVIAASFAISSALGGAAGVLFGLAFNDVSADMGRSVELKGLAVIILGGMGSMPGAVLAGYGLGVIEVFTVAKLGSSWRDGVSFAVLFLVLLLRPRGLLGQAATRLA</sequence>
<feature type="transmembrane region" description="Helical" evidence="10">
    <location>
        <begin position="38"/>
        <end position="55"/>
    </location>
</feature>
<feature type="transmembrane region" description="Helical" evidence="10">
    <location>
        <begin position="229"/>
        <end position="253"/>
    </location>
</feature>
<dbReference type="GO" id="GO:0015192">
    <property type="term" value="F:L-phenylalanine transmembrane transporter activity"/>
    <property type="evidence" value="ECO:0007669"/>
    <property type="project" value="TreeGrafter"/>
</dbReference>
<dbReference type="Pfam" id="PF02653">
    <property type="entry name" value="BPD_transp_2"/>
    <property type="match status" value="1"/>
</dbReference>
<keyword evidence="5 10" id="KW-0812">Transmembrane</keyword>
<evidence type="ECO:0000256" key="7">
    <source>
        <dbReference type="ARBA" id="ARBA00022989"/>
    </source>
</evidence>
<dbReference type="InterPro" id="IPR001851">
    <property type="entry name" value="ABC_transp_permease"/>
</dbReference>
<name>A0A7I9VJP0_9BACT</name>
<keyword evidence="8 10" id="KW-0472">Membrane</keyword>
<dbReference type="GO" id="GO:0015190">
    <property type="term" value="F:L-leucine transmembrane transporter activity"/>
    <property type="evidence" value="ECO:0007669"/>
    <property type="project" value="TreeGrafter"/>
</dbReference>
<keyword evidence="7 10" id="KW-1133">Transmembrane helix</keyword>
<evidence type="ECO:0000256" key="9">
    <source>
        <dbReference type="ARBA" id="ARBA00037998"/>
    </source>
</evidence>
<keyword evidence="2" id="KW-0813">Transport</keyword>
<dbReference type="PANTHER" id="PTHR11795:SF371">
    <property type="entry name" value="HIGH-AFFINITY BRANCHED-CHAIN AMINO ACID TRANSPORT SYSTEM PERMEASE PROTEIN LIVH"/>
    <property type="match status" value="1"/>
</dbReference>
<reference evidence="12" key="1">
    <citation type="journal article" date="2020" name="Appl. Environ. Microbiol.">
        <title>Diazotrophic Anaeromyxobacter Isolates from Soils.</title>
        <authorList>
            <person name="Masuda Y."/>
            <person name="Yamanaka H."/>
            <person name="Xu Z.X."/>
            <person name="Shiratori Y."/>
            <person name="Aono T."/>
            <person name="Amachi S."/>
            <person name="Senoo K."/>
            <person name="Itoh H."/>
        </authorList>
    </citation>
    <scope>NUCLEOTIDE SEQUENCE [LARGE SCALE GENOMIC DNA]</scope>
    <source>
        <strain evidence="12">R267</strain>
    </source>
</reference>
<evidence type="ECO:0000256" key="10">
    <source>
        <dbReference type="SAM" id="Phobius"/>
    </source>
</evidence>
<keyword evidence="3" id="KW-1003">Cell membrane</keyword>
<protein>
    <submittedName>
        <fullName evidence="11">Branched-chain amino acid ABC transporter permease</fullName>
    </submittedName>
</protein>
<comment type="caution">
    <text evidence="11">The sequence shown here is derived from an EMBL/GenBank/DDBJ whole genome shotgun (WGS) entry which is preliminary data.</text>
</comment>
<dbReference type="GO" id="GO:0005886">
    <property type="term" value="C:plasma membrane"/>
    <property type="evidence" value="ECO:0007669"/>
    <property type="project" value="UniProtKB-SubCell"/>
</dbReference>
<evidence type="ECO:0000313" key="11">
    <source>
        <dbReference type="EMBL" id="GEJ56409.1"/>
    </source>
</evidence>
<dbReference type="GO" id="GO:1903806">
    <property type="term" value="P:L-isoleucine import across plasma membrane"/>
    <property type="evidence" value="ECO:0007669"/>
    <property type="project" value="TreeGrafter"/>
</dbReference>
<proteinExistence type="inferred from homology"/>
<dbReference type="InterPro" id="IPR052157">
    <property type="entry name" value="BCAA_transport_permease"/>
</dbReference>
<dbReference type="RefSeq" id="WP_176063855.1">
    <property type="nucleotide sequence ID" value="NZ_BJTG01000002.1"/>
</dbReference>
<evidence type="ECO:0000256" key="8">
    <source>
        <dbReference type="ARBA" id="ARBA00023136"/>
    </source>
</evidence>
<feature type="transmembrane region" description="Helical" evidence="10">
    <location>
        <begin position="61"/>
        <end position="79"/>
    </location>
</feature>
<comment type="subcellular location">
    <subcellularLocation>
        <location evidence="1">Cell membrane</location>
        <topology evidence="1">Multi-pass membrane protein</topology>
    </subcellularLocation>
</comment>
<dbReference type="EMBL" id="BJTG01000002">
    <property type="protein sequence ID" value="GEJ56409.1"/>
    <property type="molecule type" value="Genomic_DNA"/>
</dbReference>
<evidence type="ECO:0000256" key="3">
    <source>
        <dbReference type="ARBA" id="ARBA00022475"/>
    </source>
</evidence>
<dbReference type="GO" id="GO:0015188">
    <property type="term" value="F:L-isoleucine transmembrane transporter activity"/>
    <property type="evidence" value="ECO:0007669"/>
    <property type="project" value="TreeGrafter"/>
</dbReference>
<dbReference type="AlphaFoldDB" id="A0A7I9VJP0"/>
<dbReference type="Proteomes" id="UP000503640">
    <property type="component" value="Unassembled WGS sequence"/>
</dbReference>
<organism evidence="11 12">
    <name type="scientific">Anaeromyxobacter diazotrophicus</name>
    <dbReference type="NCBI Taxonomy" id="2590199"/>
    <lineage>
        <taxon>Bacteria</taxon>
        <taxon>Pseudomonadati</taxon>
        <taxon>Myxococcota</taxon>
        <taxon>Myxococcia</taxon>
        <taxon>Myxococcales</taxon>
        <taxon>Cystobacterineae</taxon>
        <taxon>Anaeromyxobacteraceae</taxon>
        <taxon>Anaeromyxobacter</taxon>
    </lineage>
</organism>
<keyword evidence="6" id="KW-0029">Amino-acid transport</keyword>
<evidence type="ECO:0000256" key="2">
    <source>
        <dbReference type="ARBA" id="ARBA00022448"/>
    </source>
</evidence>
<evidence type="ECO:0000256" key="5">
    <source>
        <dbReference type="ARBA" id="ARBA00022692"/>
    </source>
</evidence>
<dbReference type="GO" id="GO:0015808">
    <property type="term" value="P:L-alanine transport"/>
    <property type="evidence" value="ECO:0007669"/>
    <property type="project" value="TreeGrafter"/>
</dbReference>
<dbReference type="GO" id="GO:0042941">
    <property type="term" value="P:D-alanine transmembrane transport"/>
    <property type="evidence" value="ECO:0007669"/>
    <property type="project" value="TreeGrafter"/>
</dbReference>
<accession>A0A7I9VJP0</accession>
<keyword evidence="4" id="KW-0997">Cell inner membrane</keyword>
<feature type="transmembrane region" description="Helical" evidence="10">
    <location>
        <begin position="132"/>
        <end position="158"/>
    </location>
</feature>
<gene>
    <name evidence="11" type="ORF">AMYX_11500</name>
</gene>
<evidence type="ECO:0000256" key="6">
    <source>
        <dbReference type="ARBA" id="ARBA00022970"/>
    </source>
</evidence>
<dbReference type="GO" id="GO:0005304">
    <property type="term" value="F:L-valine transmembrane transporter activity"/>
    <property type="evidence" value="ECO:0007669"/>
    <property type="project" value="TreeGrafter"/>
</dbReference>
<evidence type="ECO:0000256" key="1">
    <source>
        <dbReference type="ARBA" id="ARBA00004651"/>
    </source>
</evidence>